<evidence type="ECO:0000259" key="1">
    <source>
        <dbReference type="Pfam" id="PF04577"/>
    </source>
</evidence>
<dbReference type="Pfam" id="PF04577">
    <property type="entry name" value="Glyco_transf_61"/>
    <property type="match status" value="1"/>
</dbReference>
<reference evidence="2 3" key="1">
    <citation type="submission" date="2017-05" db="EMBL/GenBank/DDBJ databases">
        <authorList>
            <person name="Varghese N."/>
            <person name="Submissions S."/>
        </authorList>
    </citation>
    <scope>NUCLEOTIDE SEQUENCE [LARGE SCALE GENOMIC DNA]</scope>
    <source>
        <strain evidence="2 3">DSM 100094</strain>
    </source>
</reference>
<keyword evidence="3" id="KW-1185">Reference proteome</keyword>
<accession>A0A521AZV2</accession>
<feature type="domain" description="Glycosyltransferase 61 catalytic" evidence="1">
    <location>
        <begin position="79"/>
        <end position="249"/>
    </location>
</feature>
<name>A0A521AZV2_9RHOB</name>
<dbReference type="OrthoDB" id="7843421at2"/>
<dbReference type="AlphaFoldDB" id="A0A521AZV2"/>
<protein>
    <recommendedName>
        <fullName evidence="1">Glycosyltransferase 61 catalytic domain-containing protein</fullName>
    </recommendedName>
</protein>
<dbReference type="GO" id="GO:0016757">
    <property type="term" value="F:glycosyltransferase activity"/>
    <property type="evidence" value="ECO:0007669"/>
    <property type="project" value="InterPro"/>
</dbReference>
<sequence length="369" mass="40565">MTSSVLIVENAIIVPPPVGADGRVVNSSAVFMPDGTRIETAISYTHGRSRHADIAFPTDAEMDDLPGTHIFGGIFFGHFGHFITESTGRLWALDEPGVDTRSVVYIPKAGPVADGAIRTQVSLLAAIGIDVSMNVVKGPTRVERLLIPRQEFGLDENIIAGSPRYIAFSRAAAARTKAEGPERLYISRRDLPLDRGTILGELFLEKLLAAEGYDIWLPHRASKEEQVAHYRAAKEIVSVDASPLHLLAYVARPDQKLAIIKRRSMDAVDFIHTHVTSFGGSQVTIIDALRADHVHERMRRIGRSSWGEVDFAEIGARLHEFGLISDPAPWRHWPESEMQAQLQSIEATAGAKFLRIPAGQSQPMAEEMD</sequence>
<organism evidence="2 3">
    <name type="scientific">Paracoccus laeviglucosivorans</name>
    <dbReference type="NCBI Taxonomy" id="1197861"/>
    <lineage>
        <taxon>Bacteria</taxon>
        <taxon>Pseudomonadati</taxon>
        <taxon>Pseudomonadota</taxon>
        <taxon>Alphaproteobacteria</taxon>
        <taxon>Rhodobacterales</taxon>
        <taxon>Paracoccaceae</taxon>
        <taxon>Paracoccus</taxon>
    </lineage>
</organism>
<proteinExistence type="predicted"/>
<dbReference type="InterPro" id="IPR049625">
    <property type="entry name" value="Glyco_transf_61_cat"/>
</dbReference>
<dbReference type="Proteomes" id="UP000319014">
    <property type="component" value="Unassembled WGS sequence"/>
</dbReference>
<evidence type="ECO:0000313" key="2">
    <source>
        <dbReference type="EMBL" id="SMO40378.1"/>
    </source>
</evidence>
<gene>
    <name evidence="2" type="ORF">SAMN06265221_10218</name>
</gene>
<evidence type="ECO:0000313" key="3">
    <source>
        <dbReference type="Proteomes" id="UP000319014"/>
    </source>
</evidence>
<dbReference type="EMBL" id="FXTK01000002">
    <property type="protein sequence ID" value="SMO40378.1"/>
    <property type="molecule type" value="Genomic_DNA"/>
</dbReference>